<sequence>MIFNLSIHHGPRYPIVIGTGPGSLADLCAACNFAAEAGLRTGRNYLVVDFLAVDISLSDVERKTLGQHSAQQFVHLSKVALVMQPEFWNGVAEATAREAGLDIRIFHTLETATTWLNADPGATSR</sequence>
<organism evidence="1 2">
    <name type="scientific">Ramlibacter aquaticus</name>
    <dbReference type="NCBI Taxonomy" id="2780094"/>
    <lineage>
        <taxon>Bacteria</taxon>
        <taxon>Pseudomonadati</taxon>
        <taxon>Pseudomonadota</taxon>
        <taxon>Betaproteobacteria</taxon>
        <taxon>Burkholderiales</taxon>
        <taxon>Comamonadaceae</taxon>
        <taxon>Ramlibacter</taxon>
    </lineage>
</organism>
<reference evidence="1 2" key="1">
    <citation type="submission" date="2020-10" db="EMBL/GenBank/DDBJ databases">
        <title>Draft genome of Ramlibacter aquaticus LMG 30558.</title>
        <authorList>
            <person name="Props R."/>
        </authorList>
    </citation>
    <scope>NUCLEOTIDE SEQUENCE [LARGE SCALE GENOMIC DNA]</scope>
    <source>
        <strain evidence="1 2">LMG 30558</strain>
    </source>
</reference>
<evidence type="ECO:0008006" key="3">
    <source>
        <dbReference type="Google" id="ProtNLM"/>
    </source>
</evidence>
<protein>
    <recommendedName>
        <fullName evidence="3">STAS/SEC14 domain-containing protein</fullName>
    </recommendedName>
</protein>
<accession>A0ABR9SBK8</accession>
<keyword evidence="2" id="KW-1185">Reference proteome</keyword>
<dbReference type="EMBL" id="JADDOJ010000009">
    <property type="protein sequence ID" value="MBE7939676.1"/>
    <property type="molecule type" value="Genomic_DNA"/>
</dbReference>
<proteinExistence type="predicted"/>
<dbReference type="Proteomes" id="UP000715965">
    <property type="component" value="Unassembled WGS sequence"/>
</dbReference>
<dbReference type="RefSeq" id="WP_193779226.1">
    <property type="nucleotide sequence ID" value="NZ_JADDOJ010000009.1"/>
</dbReference>
<evidence type="ECO:0000313" key="1">
    <source>
        <dbReference type="EMBL" id="MBE7939676.1"/>
    </source>
</evidence>
<name>A0ABR9SBK8_9BURK</name>
<comment type="caution">
    <text evidence="1">The sequence shown here is derived from an EMBL/GenBank/DDBJ whole genome shotgun (WGS) entry which is preliminary data.</text>
</comment>
<gene>
    <name evidence="1" type="ORF">IM725_03695</name>
</gene>
<evidence type="ECO:0000313" key="2">
    <source>
        <dbReference type="Proteomes" id="UP000715965"/>
    </source>
</evidence>